<proteinExistence type="predicted"/>
<reference evidence="2" key="2">
    <citation type="submission" date="2020-09" db="EMBL/GenBank/DDBJ databases">
        <authorList>
            <person name="Sun Q."/>
            <person name="Zhou Y."/>
        </authorList>
    </citation>
    <scope>NUCLEOTIDE SEQUENCE</scope>
    <source>
        <strain evidence="2">CGMCC 4.7398</strain>
    </source>
</reference>
<keyword evidence="3" id="KW-1185">Reference proteome</keyword>
<dbReference type="Pfam" id="PF02467">
    <property type="entry name" value="Whib"/>
    <property type="match status" value="1"/>
</dbReference>
<dbReference type="Proteomes" id="UP000627369">
    <property type="component" value="Unassembled WGS sequence"/>
</dbReference>
<evidence type="ECO:0000313" key="3">
    <source>
        <dbReference type="Proteomes" id="UP000627369"/>
    </source>
</evidence>
<evidence type="ECO:0000313" key="2">
    <source>
        <dbReference type="EMBL" id="GHH69504.1"/>
    </source>
</evidence>
<sequence>MIASTGSMLGAACARPENQDLPWTAEDASALARARMARVCTSCPVLATCALEVATTETTAGFWAGHDRTAWREALEPVQDTLPGLELPRSVVAGVAA</sequence>
<dbReference type="InterPro" id="IPR034768">
    <property type="entry name" value="4FE4S_WBL"/>
</dbReference>
<dbReference type="AlphaFoldDB" id="A0A919KQZ5"/>
<dbReference type="RefSeq" id="WP_189668619.1">
    <property type="nucleotide sequence ID" value="NZ_BNAS01000002.1"/>
</dbReference>
<reference evidence="2" key="1">
    <citation type="journal article" date="2014" name="Int. J. Syst. Evol. Microbiol.">
        <title>Complete genome sequence of Corynebacterium casei LMG S-19264T (=DSM 44701T), isolated from a smear-ripened cheese.</title>
        <authorList>
            <consortium name="US DOE Joint Genome Institute (JGI-PGF)"/>
            <person name="Walter F."/>
            <person name="Albersmeier A."/>
            <person name="Kalinowski J."/>
            <person name="Ruckert C."/>
        </authorList>
    </citation>
    <scope>NUCLEOTIDE SEQUENCE</scope>
    <source>
        <strain evidence="2">CGMCC 4.7398</strain>
    </source>
</reference>
<evidence type="ECO:0000259" key="1">
    <source>
        <dbReference type="PROSITE" id="PS51674"/>
    </source>
</evidence>
<dbReference type="EMBL" id="BNAS01000002">
    <property type="protein sequence ID" value="GHH69504.1"/>
    <property type="molecule type" value="Genomic_DNA"/>
</dbReference>
<dbReference type="PROSITE" id="PS51674">
    <property type="entry name" value="4FE4S_WBL"/>
    <property type="match status" value="1"/>
</dbReference>
<gene>
    <name evidence="2" type="ORF">GCM10017772_14570</name>
</gene>
<protein>
    <recommendedName>
        <fullName evidence="1">4Fe-4S Wbl-type domain-containing protein</fullName>
    </recommendedName>
</protein>
<name>A0A919KQZ5_9MICO</name>
<feature type="domain" description="4Fe-4S Wbl-type" evidence="1">
    <location>
        <begin position="12"/>
        <end position="73"/>
    </location>
</feature>
<comment type="caution">
    <text evidence="2">The sequence shown here is derived from an EMBL/GenBank/DDBJ whole genome shotgun (WGS) entry which is preliminary data.</text>
</comment>
<organism evidence="2 3">
    <name type="scientific">Promicromonospora soli</name>
    <dbReference type="NCBI Taxonomy" id="2035533"/>
    <lineage>
        <taxon>Bacteria</taxon>
        <taxon>Bacillati</taxon>
        <taxon>Actinomycetota</taxon>
        <taxon>Actinomycetes</taxon>
        <taxon>Micrococcales</taxon>
        <taxon>Promicromonosporaceae</taxon>
        <taxon>Promicromonospora</taxon>
    </lineage>
</organism>
<accession>A0A919KQZ5</accession>